<dbReference type="AlphaFoldDB" id="A0A0C3BCQ0"/>
<dbReference type="InParanoid" id="A0A0C3BCQ0"/>
<name>A0A0C3BCQ0_PILCF</name>
<dbReference type="HOGENOM" id="CLU_3051161_0_0_1"/>
<dbReference type="EMBL" id="KN832988">
    <property type="protein sequence ID" value="KIM84083.1"/>
    <property type="molecule type" value="Genomic_DNA"/>
</dbReference>
<keyword evidence="2" id="KW-1185">Reference proteome</keyword>
<evidence type="ECO:0000313" key="1">
    <source>
        <dbReference type="EMBL" id="KIM84083.1"/>
    </source>
</evidence>
<protein>
    <submittedName>
        <fullName evidence="1">Uncharacterized protein</fullName>
    </submittedName>
</protein>
<accession>A0A0C3BCQ0</accession>
<sequence length="54" mass="6343">MHYYVNNLKMLAIFASSNNIKKQHVWFPRKSRPNLYLVPALLAETNPQDRDCPV</sequence>
<evidence type="ECO:0000313" key="2">
    <source>
        <dbReference type="Proteomes" id="UP000054166"/>
    </source>
</evidence>
<gene>
    <name evidence="1" type="ORF">PILCRDRAFT_818391</name>
</gene>
<proteinExistence type="predicted"/>
<dbReference type="Proteomes" id="UP000054166">
    <property type="component" value="Unassembled WGS sequence"/>
</dbReference>
<organism evidence="1 2">
    <name type="scientific">Piloderma croceum (strain F 1598)</name>
    <dbReference type="NCBI Taxonomy" id="765440"/>
    <lineage>
        <taxon>Eukaryota</taxon>
        <taxon>Fungi</taxon>
        <taxon>Dikarya</taxon>
        <taxon>Basidiomycota</taxon>
        <taxon>Agaricomycotina</taxon>
        <taxon>Agaricomycetes</taxon>
        <taxon>Agaricomycetidae</taxon>
        <taxon>Atheliales</taxon>
        <taxon>Atheliaceae</taxon>
        <taxon>Piloderma</taxon>
    </lineage>
</organism>
<reference evidence="2" key="2">
    <citation type="submission" date="2015-01" db="EMBL/GenBank/DDBJ databases">
        <title>Evolutionary Origins and Diversification of the Mycorrhizal Mutualists.</title>
        <authorList>
            <consortium name="DOE Joint Genome Institute"/>
            <consortium name="Mycorrhizal Genomics Consortium"/>
            <person name="Kohler A."/>
            <person name="Kuo A."/>
            <person name="Nagy L.G."/>
            <person name="Floudas D."/>
            <person name="Copeland A."/>
            <person name="Barry K.W."/>
            <person name="Cichocki N."/>
            <person name="Veneault-Fourrey C."/>
            <person name="LaButti K."/>
            <person name="Lindquist E.A."/>
            <person name="Lipzen A."/>
            <person name="Lundell T."/>
            <person name="Morin E."/>
            <person name="Murat C."/>
            <person name="Riley R."/>
            <person name="Ohm R."/>
            <person name="Sun H."/>
            <person name="Tunlid A."/>
            <person name="Henrissat B."/>
            <person name="Grigoriev I.V."/>
            <person name="Hibbett D.S."/>
            <person name="Martin F."/>
        </authorList>
    </citation>
    <scope>NUCLEOTIDE SEQUENCE [LARGE SCALE GENOMIC DNA]</scope>
    <source>
        <strain evidence="2">F 1598</strain>
    </source>
</reference>
<reference evidence="1 2" key="1">
    <citation type="submission" date="2014-04" db="EMBL/GenBank/DDBJ databases">
        <authorList>
            <consortium name="DOE Joint Genome Institute"/>
            <person name="Kuo A."/>
            <person name="Tarkka M."/>
            <person name="Buscot F."/>
            <person name="Kohler A."/>
            <person name="Nagy L.G."/>
            <person name="Floudas D."/>
            <person name="Copeland A."/>
            <person name="Barry K.W."/>
            <person name="Cichocki N."/>
            <person name="Veneault-Fourrey C."/>
            <person name="LaButti K."/>
            <person name="Lindquist E.A."/>
            <person name="Lipzen A."/>
            <person name="Lundell T."/>
            <person name="Morin E."/>
            <person name="Murat C."/>
            <person name="Sun H."/>
            <person name="Tunlid A."/>
            <person name="Henrissat B."/>
            <person name="Grigoriev I.V."/>
            <person name="Hibbett D.S."/>
            <person name="Martin F."/>
            <person name="Nordberg H.P."/>
            <person name="Cantor M.N."/>
            <person name="Hua S.X."/>
        </authorList>
    </citation>
    <scope>NUCLEOTIDE SEQUENCE [LARGE SCALE GENOMIC DNA]</scope>
    <source>
        <strain evidence="1 2">F 1598</strain>
    </source>
</reference>